<feature type="compositionally biased region" description="Basic and acidic residues" evidence="1">
    <location>
        <begin position="30"/>
        <end position="40"/>
    </location>
</feature>
<keyword evidence="3" id="KW-1185">Reference proteome</keyword>
<protein>
    <submittedName>
        <fullName evidence="2">Uncharacterized protein</fullName>
    </submittedName>
</protein>
<dbReference type="EMBL" id="JACEEZ010000962">
    <property type="protein sequence ID" value="KAG0729675.1"/>
    <property type="molecule type" value="Genomic_DNA"/>
</dbReference>
<sequence>MVPKSARQVEARQGGFGVGLGGRRKKRLLRPQDHRTHPCTREPPLQPVPVTADGEGAIYRSRRGCRRPRTHQLHHGLAAAHHQAHGSSLQHPVPPLRFPGPAAATILDTGSLAGATASAANLSVVVRKPPTQPVRRPRPQPLTDDASPQPRPFPRLVKDSDGWHSIVSTEVTIMVTIKAKGGGSRLSLSALVTIRVGAAPARESHRHKRRTSRVTDIPNLQEIRQKIPLCNASTSQGSVSRKNMKSNDT</sequence>
<name>A0A8J5D5G0_CHIOP</name>
<evidence type="ECO:0000256" key="1">
    <source>
        <dbReference type="SAM" id="MobiDB-lite"/>
    </source>
</evidence>
<evidence type="ECO:0000313" key="3">
    <source>
        <dbReference type="Proteomes" id="UP000770661"/>
    </source>
</evidence>
<feature type="region of interest" description="Disordered" evidence="1">
    <location>
        <begin position="123"/>
        <end position="158"/>
    </location>
</feature>
<gene>
    <name evidence="2" type="ORF">GWK47_029837</name>
</gene>
<proteinExistence type="predicted"/>
<comment type="caution">
    <text evidence="2">The sequence shown here is derived from an EMBL/GenBank/DDBJ whole genome shotgun (WGS) entry which is preliminary data.</text>
</comment>
<dbReference type="Proteomes" id="UP000770661">
    <property type="component" value="Unassembled WGS sequence"/>
</dbReference>
<reference evidence="2" key="1">
    <citation type="submission" date="2020-07" db="EMBL/GenBank/DDBJ databases">
        <title>The High-quality genome of the commercially important snow crab, Chionoecetes opilio.</title>
        <authorList>
            <person name="Jeong J.-H."/>
            <person name="Ryu S."/>
        </authorList>
    </citation>
    <scope>NUCLEOTIDE SEQUENCE</scope>
    <source>
        <strain evidence="2">MADBK_172401_WGS</strain>
        <tissue evidence="2">Digestive gland</tissue>
    </source>
</reference>
<evidence type="ECO:0000313" key="2">
    <source>
        <dbReference type="EMBL" id="KAG0729675.1"/>
    </source>
</evidence>
<feature type="compositionally biased region" description="Low complexity" evidence="1">
    <location>
        <begin position="75"/>
        <end position="91"/>
    </location>
</feature>
<organism evidence="2 3">
    <name type="scientific">Chionoecetes opilio</name>
    <name type="common">Atlantic snow crab</name>
    <name type="synonym">Cancer opilio</name>
    <dbReference type="NCBI Taxonomy" id="41210"/>
    <lineage>
        <taxon>Eukaryota</taxon>
        <taxon>Metazoa</taxon>
        <taxon>Ecdysozoa</taxon>
        <taxon>Arthropoda</taxon>
        <taxon>Crustacea</taxon>
        <taxon>Multicrustacea</taxon>
        <taxon>Malacostraca</taxon>
        <taxon>Eumalacostraca</taxon>
        <taxon>Eucarida</taxon>
        <taxon>Decapoda</taxon>
        <taxon>Pleocyemata</taxon>
        <taxon>Brachyura</taxon>
        <taxon>Eubrachyura</taxon>
        <taxon>Majoidea</taxon>
        <taxon>Majidae</taxon>
        <taxon>Chionoecetes</taxon>
    </lineage>
</organism>
<accession>A0A8J5D5G0</accession>
<dbReference type="AlphaFoldDB" id="A0A8J5D5G0"/>
<feature type="region of interest" description="Disordered" evidence="1">
    <location>
        <begin position="1"/>
        <end position="94"/>
    </location>
</feature>
<feature type="compositionally biased region" description="Basic residues" evidence="1">
    <location>
        <begin position="60"/>
        <end position="74"/>
    </location>
</feature>